<keyword evidence="9" id="KW-1185">Reference proteome</keyword>
<name>A0A2N0ZBH1_9BACI</name>
<dbReference type="Gene3D" id="3.40.50.11820">
    <property type="match status" value="1"/>
</dbReference>
<keyword evidence="7" id="KW-1133">Transmembrane helix</keyword>
<dbReference type="EMBL" id="PISD01000054">
    <property type="protein sequence ID" value="PKG26867.1"/>
    <property type="molecule type" value="Genomic_DNA"/>
</dbReference>
<keyword evidence="7" id="KW-0812">Transmembrane</keyword>
<organism evidence="8 9">
    <name type="scientific">Cytobacillus horneckiae</name>
    <dbReference type="NCBI Taxonomy" id="549687"/>
    <lineage>
        <taxon>Bacteria</taxon>
        <taxon>Bacillati</taxon>
        <taxon>Bacillota</taxon>
        <taxon>Bacilli</taxon>
        <taxon>Bacillales</taxon>
        <taxon>Bacillaceae</taxon>
        <taxon>Cytobacillus</taxon>
    </lineage>
</organism>
<dbReference type="InterPro" id="IPR043148">
    <property type="entry name" value="TagF_C"/>
</dbReference>
<dbReference type="SUPFAM" id="SSF53756">
    <property type="entry name" value="UDP-Glycosyltransferase/glycogen phosphorylase"/>
    <property type="match status" value="1"/>
</dbReference>
<reference evidence="8 9" key="1">
    <citation type="journal article" date="2010" name="Int. J. Syst. Evol. Microbiol.">
        <title>Bacillus horneckiae sp. nov., isolated from a spacecraft-assembly clean room.</title>
        <authorList>
            <person name="Vaishampayan P."/>
            <person name="Probst A."/>
            <person name="Krishnamurthi S."/>
            <person name="Ghosh S."/>
            <person name="Osman S."/>
            <person name="McDowall A."/>
            <person name="Ruckmani A."/>
            <person name="Mayilraj S."/>
            <person name="Venkateswaran K."/>
        </authorList>
    </citation>
    <scope>NUCLEOTIDE SEQUENCE [LARGE SCALE GENOMIC DNA]</scope>
    <source>
        <strain evidence="9">1PO1SC</strain>
    </source>
</reference>
<sequence>MARECIITIYLFVFKILFNFFKLFRLKDKTTFIVSFGDNSSYVYNELRKKDYPGDIVFLKNKNVTLNGSYDKNVKIYQFETYHVLDTFFSIYHLATSKYIFIDNYYGFLAGVKFKKSVTCTQLWHAAGAIKKFGLMDPTNETRSKRANARFLKVYNRFDHIVVGSEKLAEIYYKAFAATDKKILRTGIPRTDLFYNEVQSQKKRQKMFDMLPNIRHKKVILYAPTYRESDLHCFELHLNVKDMVNQLGHEYIILLKLHPAVNGQYQLNEELSGRVIDCSGQFKINDLLFITDFLITDYSSIPFEFSILEKPMIFYPYDMESYKSERGFWEDYSEFVPGPVVYKTKEIIDVILNHKFDYEKIREFKGKWNEYSHGHASESLVKELFFKQD</sequence>
<dbReference type="InterPro" id="IPR051612">
    <property type="entry name" value="Teichoic_Acid_Biosynth"/>
</dbReference>
<feature type="transmembrane region" description="Helical" evidence="7">
    <location>
        <begin position="6"/>
        <end position="24"/>
    </location>
</feature>
<gene>
    <name evidence="8" type="ORF">CWS20_21405</name>
</gene>
<evidence type="ECO:0000256" key="4">
    <source>
        <dbReference type="ARBA" id="ARBA00022679"/>
    </source>
</evidence>
<comment type="similarity">
    <text evidence="2">Belongs to the CDP-glycerol glycerophosphotransferase family.</text>
</comment>
<dbReference type="Proteomes" id="UP000233343">
    <property type="component" value="Unassembled WGS sequence"/>
</dbReference>
<dbReference type="InterPro" id="IPR007554">
    <property type="entry name" value="Glycerophosphate_synth"/>
</dbReference>
<dbReference type="AlphaFoldDB" id="A0A2N0ZBH1"/>
<keyword evidence="4 8" id="KW-0808">Transferase</keyword>
<protein>
    <submittedName>
        <fullName evidence="8">CDP-glycerol--glycerophosphate glycerophosphotransferase</fullName>
    </submittedName>
</protein>
<evidence type="ECO:0000256" key="1">
    <source>
        <dbReference type="ARBA" id="ARBA00004202"/>
    </source>
</evidence>
<dbReference type="Pfam" id="PF04464">
    <property type="entry name" value="Glyphos_transf"/>
    <property type="match status" value="1"/>
</dbReference>
<comment type="caution">
    <text evidence="8">The sequence shown here is derived from an EMBL/GenBank/DDBJ whole genome shotgun (WGS) entry which is preliminary data.</text>
</comment>
<dbReference type="GO" id="GO:0005886">
    <property type="term" value="C:plasma membrane"/>
    <property type="evidence" value="ECO:0007669"/>
    <property type="project" value="UniProtKB-SubCell"/>
</dbReference>
<dbReference type="Gene3D" id="3.40.50.12580">
    <property type="match status" value="1"/>
</dbReference>
<evidence type="ECO:0000256" key="5">
    <source>
        <dbReference type="ARBA" id="ARBA00022944"/>
    </source>
</evidence>
<dbReference type="PANTHER" id="PTHR37316">
    <property type="entry name" value="TEICHOIC ACID GLYCEROL-PHOSPHATE PRIMASE"/>
    <property type="match status" value="1"/>
</dbReference>
<dbReference type="RefSeq" id="WP_066189724.1">
    <property type="nucleotide sequence ID" value="NZ_JARMMB010000003.1"/>
</dbReference>
<evidence type="ECO:0000256" key="6">
    <source>
        <dbReference type="ARBA" id="ARBA00023136"/>
    </source>
</evidence>
<dbReference type="InterPro" id="IPR043149">
    <property type="entry name" value="TagF_N"/>
</dbReference>
<evidence type="ECO:0000256" key="3">
    <source>
        <dbReference type="ARBA" id="ARBA00022475"/>
    </source>
</evidence>
<evidence type="ECO:0000256" key="7">
    <source>
        <dbReference type="SAM" id="Phobius"/>
    </source>
</evidence>
<keyword evidence="5" id="KW-0777">Teichoic acid biosynthesis</keyword>
<evidence type="ECO:0000256" key="2">
    <source>
        <dbReference type="ARBA" id="ARBA00010488"/>
    </source>
</evidence>
<keyword evidence="6 7" id="KW-0472">Membrane</keyword>
<dbReference type="GO" id="GO:0019350">
    <property type="term" value="P:teichoic acid biosynthetic process"/>
    <property type="evidence" value="ECO:0007669"/>
    <property type="project" value="UniProtKB-KW"/>
</dbReference>
<keyword evidence="3" id="KW-1003">Cell membrane</keyword>
<evidence type="ECO:0000313" key="8">
    <source>
        <dbReference type="EMBL" id="PKG26867.1"/>
    </source>
</evidence>
<accession>A0A2N0ZBH1</accession>
<dbReference type="GO" id="GO:0047355">
    <property type="term" value="F:CDP-glycerol glycerophosphotransferase activity"/>
    <property type="evidence" value="ECO:0007669"/>
    <property type="project" value="InterPro"/>
</dbReference>
<evidence type="ECO:0000313" key="9">
    <source>
        <dbReference type="Proteomes" id="UP000233343"/>
    </source>
</evidence>
<dbReference type="PANTHER" id="PTHR37316:SF1">
    <property type="entry name" value="TEICHOIC ACID GLYCEROL-PHOSPHATE PRIMASE"/>
    <property type="match status" value="1"/>
</dbReference>
<comment type="subcellular location">
    <subcellularLocation>
        <location evidence="1">Cell membrane</location>
        <topology evidence="1">Peripheral membrane protein</topology>
    </subcellularLocation>
</comment>
<proteinExistence type="inferred from homology"/>